<proteinExistence type="predicted"/>
<organism evidence="2 3">
    <name type="scientific">Neocucurbitaria cava</name>
    <dbReference type="NCBI Taxonomy" id="798079"/>
    <lineage>
        <taxon>Eukaryota</taxon>
        <taxon>Fungi</taxon>
        <taxon>Dikarya</taxon>
        <taxon>Ascomycota</taxon>
        <taxon>Pezizomycotina</taxon>
        <taxon>Dothideomycetes</taxon>
        <taxon>Pleosporomycetidae</taxon>
        <taxon>Pleosporales</taxon>
        <taxon>Pleosporineae</taxon>
        <taxon>Cucurbitariaceae</taxon>
        <taxon>Neocucurbitaria</taxon>
    </lineage>
</organism>
<gene>
    <name evidence="2" type="ORF">N0V83_001018</name>
</gene>
<evidence type="ECO:0000256" key="1">
    <source>
        <dbReference type="PROSITE-ProRule" id="PRU00023"/>
    </source>
</evidence>
<dbReference type="Gene3D" id="1.25.40.20">
    <property type="entry name" value="Ankyrin repeat-containing domain"/>
    <property type="match status" value="1"/>
</dbReference>
<dbReference type="PANTHER" id="PTHR10039:SF5">
    <property type="entry name" value="NACHT DOMAIN-CONTAINING PROTEIN"/>
    <property type="match status" value="1"/>
</dbReference>
<evidence type="ECO:0000313" key="2">
    <source>
        <dbReference type="EMBL" id="KAJ4378184.1"/>
    </source>
</evidence>
<evidence type="ECO:0008006" key="4">
    <source>
        <dbReference type="Google" id="ProtNLM"/>
    </source>
</evidence>
<dbReference type="AlphaFoldDB" id="A0A9W8YIE0"/>
<dbReference type="OrthoDB" id="194358at2759"/>
<feature type="repeat" description="ANK" evidence="1">
    <location>
        <begin position="296"/>
        <end position="322"/>
    </location>
</feature>
<evidence type="ECO:0000313" key="3">
    <source>
        <dbReference type="Proteomes" id="UP001140560"/>
    </source>
</evidence>
<keyword evidence="1" id="KW-0040">ANK repeat</keyword>
<accession>A0A9W8YIE0</accession>
<dbReference type="InterPro" id="IPR036770">
    <property type="entry name" value="Ankyrin_rpt-contain_sf"/>
</dbReference>
<protein>
    <recommendedName>
        <fullName evidence="4">Ankyrin repeat protein</fullName>
    </recommendedName>
</protein>
<dbReference type="InterPro" id="IPR002110">
    <property type="entry name" value="Ankyrin_rpt"/>
</dbReference>
<comment type="caution">
    <text evidence="2">The sequence shown here is derived from an EMBL/GenBank/DDBJ whole genome shotgun (WGS) entry which is preliminary data.</text>
</comment>
<dbReference type="SUPFAM" id="SSF48403">
    <property type="entry name" value="Ankyrin repeat"/>
    <property type="match status" value="1"/>
</dbReference>
<dbReference type="EMBL" id="JAPEUY010000001">
    <property type="protein sequence ID" value="KAJ4378184.1"/>
    <property type="molecule type" value="Genomic_DNA"/>
</dbReference>
<name>A0A9W8YIE0_9PLEO</name>
<reference evidence="2" key="1">
    <citation type="submission" date="2022-10" db="EMBL/GenBank/DDBJ databases">
        <title>Tapping the CABI collections for fungal endophytes: first genome assemblies for Collariella, Neodidymelliopsis, Ascochyta clinopodiicola, Didymella pomorum, Didymosphaeria variabile, Neocosmospora piperis and Neocucurbitaria cava.</title>
        <authorList>
            <person name="Hill R."/>
        </authorList>
    </citation>
    <scope>NUCLEOTIDE SEQUENCE</scope>
    <source>
        <strain evidence="2">IMI 356814</strain>
    </source>
</reference>
<dbReference type="Pfam" id="PF00023">
    <property type="entry name" value="Ank"/>
    <property type="match status" value="1"/>
</dbReference>
<dbReference type="PANTHER" id="PTHR10039">
    <property type="entry name" value="AMELOGENIN"/>
    <property type="match status" value="1"/>
</dbReference>
<sequence length="357" mass="40503">MDEIPSDLHQLLRDILTRDTDDSNAENNQELILCMQWVLFANVPLRPEELYFAVLAGIDTDAPYEWNDEEVDFDVIRRFILDASKGLADATRSEDLTVQFIHESVRDLLLKEHSLGQIWPHLRDDFQRQSYEALCQCCFSYMSLSFLTHFKNLEQGLKEKTQTVLDFDQPYDPRFPFLEHALSNVFQYKSLAGKQILDYETFVWKASPAANDNVDATSTLHVLADITNPAAIVCIYVSKEGKGALHIQPKGDPPRTLFILKPGGGALSHLAKLGDERVFAFILKNENLDVDAKDDEGRPPLFWATIYQYKAIVKLLLEAGADSRIDIDDRMLRRLAITGEGKQILSLLADATAKKKK</sequence>
<dbReference type="PROSITE" id="PS50088">
    <property type="entry name" value="ANK_REPEAT"/>
    <property type="match status" value="1"/>
</dbReference>
<dbReference type="PROSITE" id="PS50297">
    <property type="entry name" value="ANK_REP_REGION"/>
    <property type="match status" value="1"/>
</dbReference>
<keyword evidence="3" id="KW-1185">Reference proteome</keyword>
<dbReference type="Proteomes" id="UP001140560">
    <property type="component" value="Unassembled WGS sequence"/>
</dbReference>